<evidence type="ECO:0000256" key="3">
    <source>
        <dbReference type="RuleBase" id="RU000682"/>
    </source>
</evidence>
<dbReference type="Gene3D" id="1.10.10.60">
    <property type="entry name" value="Homeodomain-like"/>
    <property type="match status" value="1"/>
</dbReference>
<protein>
    <recommendedName>
        <fullName evidence="4">Homeobox domain-containing protein</fullName>
    </recommendedName>
</protein>
<dbReference type="SMART" id="SM00389">
    <property type="entry name" value="HOX"/>
    <property type="match status" value="1"/>
</dbReference>
<keyword evidence="2 3" id="KW-0238">DNA-binding</keyword>
<evidence type="ECO:0000313" key="6">
    <source>
        <dbReference type="Proteomes" id="UP001432027"/>
    </source>
</evidence>
<gene>
    <name evidence="5" type="ORF">PENTCL1PPCAC_981</name>
</gene>
<dbReference type="AlphaFoldDB" id="A0AAV5S7B7"/>
<sequence>QKVRKKPQTRAAFDRTFRHTEHNKRIMKAIFDVHPYPTPSDFRMIEAHCGLTAKQVRGWFQNERVKHRLRENGLREISNSRDFVSEILNAAKDLRAARDDAVFDEIQQKYSDVKL</sequence>
<comment type="caution">
    <text evidence="5">The sequence shown here is derived from an EMBL/GenBank/DDBJ whole genome shotgun (WGS) entry which is preliminary data.</text>
</comment>
<proteinExistence type="predicted"/>
<dbReference type="Proteomes" id="UP001432027">
    <property type="component" value="Unassembled WGS sequence"/>
</dbReference>
<dbReference type="CDD" id="cd00086">
    <property type="entry name" value="homeodomain"/>
    <property type="match status" value="1"/>
</dbReference>
<feature type="DNA-binding region" description="Homeobox" evidence="2">
    <location>
        <begin position="22"/>
        <end position="71"/>
    </location>
</feature>
<evidence type="ECO:0000256" key="1">
    <source>
        <dbReference type="ARBA" id="ARBA00004123"/>
    </source>
</evidence>
<evidence type="ECO:0000259" key="4">
    <source>
        <dbReference type="PROSITE" id="PS50071"/>
    </source>
</evidence>
<dbReference type="InterPro" id="IPR001356">
    <property type="entry name" value="HD"/>
</dbReference>
<evidence type="ECO:0000256" key="2">
    <source>
        <dbReference type="PROSITE-ProRule" id="PRU00108"/>
    </source>
</evidence>
<accession>A0AAV5S7B7</accession>
<dbReference type="Pfam" id="PF00046">
    <property type="entry name" value="Homeodomain"/>
    <property type="match status" value="1"/>
</dbReference>
<dbReference type="GO" id="GO:0003677">
    <property type="term" value="F:DNA binding"/>
    <property type="evidence" value="ECO:0007669"/>
    <property type="project" value="UniProtKB-UniRule"/>
</dbReference>
<dbReference type="PROSITE" id="PS50071">
    <property type="entry name" value="HOMEOBOX_2"/>
    <property type="match status" value="1"/>
</dbReference>
<dbReference type="SUPFAM" id="SSF46689">
    <property type="entry name" value="Homeodomain-like"/>
    <property type="match status" value="1"/>
</dbReference>
<comment type="subcellular location">
    <subcellularLocation>
        <location evidence="1 2 3">Nucleus</location>
    </subcellularLocation>
</comment>
<dbReference type="GO" id="GO:0005634">
    <property type="term" value="C:nucleus"/>
    <property type="evidence" value="ECO:0007669"/>
    <property type="project" value="UniProtKB-SubCell"/>
</dbReference>
<reference evidence="5" key="1">
    <citation type="submission" date="2023-10" db="EMBL/GenBank/DDBJ databases">
        <title>Genome assembly of Pristionchus species.</title>
        <authorList>
            <person name="Yoshida K."/>
            <person name="Sommer R.J."/>
        </authorList>
    </citation>
    <scope>NUCLEOTIDE SEQUENCE</scope>
    <source>
        <strain evidence="5">RS0144</strain>
    </source>
</reference>
<name>A0AAV5S7B7_9BILA</name>
<keyword evidence="6" id="KW-1185">Reference proteome</keyword>
<feature type="non-terminal residue" evidence="5">
    <location>
        <position position="1"/>
    </location>
</feature>
<keyword evidence="2 3" id="KW-0539">Nucleus</keyword>
<dbReference type="EMBL" id="BTSX01000001">
    <property type="protein sequence ID" value="GMS78806.1"/>
    <property type="molecule type" value="Genomic_DNA"/>
</dbReference>
<feature type="domain" description="Homeobox" evidence="4">
    <location>
        <begin position="20"/>
        <end position="70"/>
    </location>
</feature>
<organism evidence="5 6">
    <name type="scientific">Pristionchus entomophagus</name>
    <dbReference type="NCBI Taxonomy" id="358040"/>
    <lineage>
        <taxon>Eukaryota</taxon>
        <taxon>Metazoa</taxon>
        <taxon>Ecdysozoa</taxon>
        <taxon>Nematoda</taxon>
        <taxon>Chromadorea</taxon>
        <taxon>Rhabditida</taxon>
        <taxon>Rhabditina</taxon>
        <taxon>Diplogasteromorpha</taxon>
        <taxon>Diplogasteroidea</taxon>
        <taxon>Neodiplogasteridae</taxon>
        <taxon>Pristionchus</taxon>
    </lineage>
</organism>
<evidence type="ECO:0000313" key="5">
    <source>
        <dbReference type="EMBL" id="GMS78806.1"/>
    </source>
</evidence>
<keyword evidence="2 3" id="KW-0371">Homeobox</keyword>
<dbReference type="InterPro" id="IPR009057">
    <property type="entry name" value="Homeodomain-like_sf"/>
</dbReference>